<dbReference type="Proteomes" id="UP000000370">
    <property type="component" value="Chromosome"/>
</dbReference>
<comment type="cofactor">
    <cofactor evidence="11">
        <name>Mg(2+)</name>
        <dbReference type="ChEBI" id="CHEBI:18420"/>
    </cofactor>
    <cofactor evidence="11">
        <name>Mn(2+)</name>
        <dbReference type="ChEBI" id="CHEBI:29035"/>
    </cofactor>
    <text evidence="11">Magnesium. Can also use manganese.</text>
</comment>
<evidence type="ECO:0000313" key="13">
    <source>
        <dbReference type="EMBL" id="ABX43393.1"/>
    </source>
</evidence>
<comment type="catalytic activity">
    <reaction evidence="9 10">
        <text>L-threonyl-[protein] + FAD = FMN-L-threonyl-[protein] + AMP + H(+)</text>
        <dbReference type="Rhea" id="RHEA:36847"/>
        <dbReference type="Rhea" id="RHEA-COMP:11060"/>
        <dbReference type="Rhea" id="RHEA-COMP:11061"/>
        <dbReference type="ChEBI" id="CHEBI:15378"/>
        <dbReference type="ChEBI" id="CHEBI:30013"/>
        <dbReference type="ChEBI" id="CHEBI:57692"/>
        <dbReference type="ChEBI" id="CHEBI:74257"/>
        <dbReference type="ChEBI" id="CHEBI:456215"/>
        <dbReference type="EC" id="2.7.1.180"/>
    </reaction>
</comment>
<gene>
    <name evidence="13" type="ordered locus">Cphy_3036</name>
</gene>
<dbReference type="Pfam" id="PF02424">
    <property type="entry name" value="ApbE"/>
    <property type="match status" value="1"/>
</dbReference>
<name>A9KQ81_LACP7</name>
<dbReference type="RefSeq" id="WP_012201044.1">
    <property type="nucleotide sequence ID" value="NC_010001.1"/>
</dbReference>
<proteinExistence type="inferred from homology"/>
<dbReference type="PIRSF" id="PIRSF006268">
    <property type="entry name" value="ApbE"/>
    <property type="match status" value="1"/>
</dbReference>
<evidence type="ECO:0000256" key="4">
    <source>
        <dbReference type="ARBA" id="ARBA00022679"/>
    </source>
</evidence>
<keyword evidence="7 10" id="KW-0460">Magnesium</keyword>
<protein>
    <recommendedName>
        <fullName evidence="2 10">FAD:protein FMN transferase</fullName>
        <ecNumber evidence="1 10">2.7.1.180</ecNumber>
    </recommendedName>
    <alternativeName>
        <fullName evidence="8 10">Flavin transferase</fullName>
    </alternativeName>
</protein>
<dbReference type="InterPro" id="IPR024932">
    <property type="entry name" value="ApbE"/>
</dbReference>
<dbReference type="HOGENOM" id="CLU_044403_1_0_9"/>
<dbReference type="GO" id="GO:0016740">
    <property type="term" value="F:transferase activity"/>
    <property type="evidence" value="ECO:0007669"/>
    <property type="project" value="UniProtKB-UniRule"/>
</dbReference>
<dbReference type="KEGG" id="cpy:Cphy_3036"/>
<dbReference type="EMBL" id="CP000885">
    <property type="protein sequence ID" value="ABX43393.1"/>
    <property type="molecule type" value="Genomic_DNA"/>
</dbReference>
<evidence type="ECO:0000256" key="2">
    <source>
        <dbReference type="ARBA" id="ARBA00016337"/>
    </source>
</evidence>
<keyword evidence="13" id="KW-0449">Lipoprotein</keyword>
<evidence type="ECO:0000256" key="9">
    <source>
        <dbReference type="ARBA" id="ARBA00048540"/>
    </source>
</evidence>
<dbReference type="AlphaFoldDB" id="A9KQ81"/>
<comment type="similarity">
    <text evidence="10">Belongs to the ApbE family.</text>
</comment>
<dbReference type="eggNOG" id="COG1477">
    <property type="taxonomic scope" value="Bacteria"/>
</dbReference>
<dbReference type="EC" id="2.7.1.180" evidence="1 10"/>
<sequence length="381" mass="42733" precursor="true">MRKYHMINIIKHKNQKSDLNNNSNQNKGFFTKRTIKFLTLITLSTVMLTFNACAKKTPSKDSPEPTPTIAEKEGTTPISKSSFKLNTVVSITLYDSEDERIIDEAFQLCDYYENLLSRTKKESEIYQLNEKAHNSYTVSDETKELLTKGFLYSQLSDGAFDLTLEPLTSLWNFGSSEERLPSPDEIKEALTHIGYQYLKLDGNTITFEKDGMGIDLGAIAKGYIADKIKEFLVSKGVNSAIINLGGNILCVGEKPDGSAFKVGIQKPFKDRNETIAVIEIRDLTVVSSGIYERFFTVDGKNYHHILNPSTGYPYENDLTSVTIVTKESVDGDALSTTCFALGLEKGMKLIESLPDTYAVFITSDYELHYTKGFKENIKIVE</sequence>
<evidence type="ECO:0000256" key="1">
    <source>
        <dbReference type="ARBA" id="ARBA00011955"/>
    </source>
</evidence>
<feature type="binding site" evidence="11">
    <location>
        <position position="336"/>
    </location>
    <ligand>
        <name>Mg(2+)</name>
        <dbReference type="ChEBI" id="CHEBI:18420"/>
    </ligand>
</feature>
<dbReference type="Gene3D" id="3.10.520.10">
    <property type="entry name" value="ApbE-like domains"/>
    <property type="match status" value="1"/>
</dbReference>
<evidence type="ECO:0000256" key="6">
    <source>
        <dbReference type="ARBA" id="ARBA00022827"/>
    </source>
</evidence>
<feature type="binding site" evidence="11">
    <location>
        <position position="332"/>
    </location>
    <ligand>
        <name>Mg(2+)</name>
        <dbReference type="ChEBI" id="CHEBI:18420"/>
    </ligand>
</feature>
<evidence type="ECO:0000256" key="3">
    <source>
        <dbReference type="ARBA" id="ARBA00022630"/>
    </source>
</evidence>
<evidence type="ECO:0000256" key="5">
    <source>
        <dbReference type="ARBA" id="ARBA00022723"/>
    </source>
</evidence>
<dbReference type="PANTHER" id="PTHR30040">
    <property type="entry name" value="THIAMINE BIOSYNTHESIS LIPOPROTEIN APBE"/>
    <property type="match status" value="1"/>
</dbReference>
<keyword evidence="14" id="KW-1185">Reference proteome</keyword>
<keyword evidence="6 10" id="KW-0274">FAD</keyword>
<dbReference type="PANTHER" id="PTHR30040:SF2">
    <property type="entry name" value="FAD:PROTEIN FMN TRANSFERASE"/>
    <property type="match status" value="1"/>
</dbReference>
<evidence type="ECO:0000256" key="7">
    <source>
        <dbReference type="ARBA" id="ARBA00022842"/>
    </source>
</evidence>
<evidence type="ECO:0000313" key="14">
    <source>
        <dbReference type="Proteomes" id="UP000000370"/>
    </source>
</evidence>
<keyword evidence="5 10" id="KW-0479">Metal-binding</keyword>
<evidence type="ECO:0000256" key="10">
    <source>
        <dbReference type="PIRNR" id="PIRNR006268"/>
    </source>
</evidence>
<evidence type="ECO:0000256" key="11">
    <source>
        <dbReference type="PIRSR" id="PIRSR006268-2"/>
    </source>
</evidence>
<dbReference type="SUPFAM" id="SSF143631">
    <property type="entry name" value="ApbE-like"/>
    <property type="match status" value="1"/>
</dbReference>
<dbReference type="STRING" id="357809.Cphy_3036"/>
<dbReference type="GO" id="GO:0046872">
    <property type="term" value="F:metal ion binding"/>
    <property type="evidence" value="ECO:0007669"/>
    <property type="project" value="UniProtKB-UniRule"/>
</dbReference>
<dbReference type="InterPro" id="IPR003374">
    <property type="entry name" value="ApbE-like_sf"/>
</dbReference>
<keyword evidence="4 10" id="KW-0808">Transferase</keyword>
<accession>A9KQ81</accession>
<organism evidence="13 14">
    <name type="scientific">Lachnoclostridium phytofermentans (strain ATCC 700394 / DSM 18823 / ISDg)</name>
    <name type="common">Clostridium phytofermentans</name>
    <dbReference type="NCBI Taxonomy" id="357809"/>
    <lineage>
        <taxon>Bacteria</taxon>
        <taxon>Bacillati</taxon>
        <taxon>Bacillota</taxon>
        <taxon>Clostridia</taxon>
        <taxon>Lachnospirales</taxon>
        <taxon>Lachnospiraceae</taxon>
    </lineage>
</organism>
<evidence type="ECO:0000256" key="8">
    <source>
        <dbReference type="ARBA" id="ARBA00031306"/>
    </source>
</evidence>
<feature type="region of interest" description="Disordered" evidence="12">
    <location>
        <begin position="55"/>
        <end position="75"/>
    </location>
</feature>
<keyword evidence="3 10" id="KW-0285">Flavoprotein</keyword>
<feature type="binding site" evidence="11">
    <location>
        <position position="218"/>
    </location>
    <ligand>
        <name>Mg(2+)</name>
        <dbReference type="ChEBI" id="CHEBI:18420"/>
    </ligand>
</feature>
<evidence type="ECO:0000256" key="12">
    <source>
        <dbReference type="SAM" id="MobiDB-lite"/>
    </source>
</evidence>
<reference evidence="14" key="1">
    <citation type="submission" date="2007-11" db="EMBL/GenBank/DDBJ databases">
        <title>Complete genome sequence of Clostridium phytofermentans ISDg.</title>
        <authorList>
            <person name="Leschine S.B."/>
            <person name="Warnick T.A."/>
            <person name="Blanchard J.L."/>
            <person name="Schnell D.J."/>
            <person name="Petit E.L."/>
            <person name="LaTouf W.G."/>
            <person name="Copeland A."/>
            <person name="Lucas S."/>
            <person name="Lapidus A."/>
            <person name="Barry K."/>
            <person name="Glavina del Rio T."/>
            <person name="Dalin E."/>
            <person name="Tice H."/>
            <person name="Pitluck S."/>
            <person name="Kiss H."/>
            <person name="Brettin T."/>
            <person name="Bruce D."/>
            <person name="Detter J.C."/>
            <person name="Han C."/>
            <person name="Kuske C."/>
            <person name="Schmutz J."/>
            <person name="Larimer F."/>
            <person name="Land M."/>
            <person name="Hauser L."/>
            <person name="Kyrpides N."/>
            <person name="Kim E.A."/>
            <person name="Richardson P."/>
        </authorList>
    </citation>
    <scope>NUCLEOTIDE SEQUENCE [LARGE SCALE GENOMIC DNA]</scope>
    <source>
        <strain evidence="14">ATCC 700394 / DSM 18823 / ISDg</strain>
    </source>
</reference>